<feature type="region of interest" description="Disordered" evidence="1">
    <location>
        <begin position="1"/>
        <end position="43"/>
    </location>
</feature>
<name>A0A4Z0YK47_9PEZI</name>
<dbReference type="AlphaFoldDB" id="A0A4Z0YK47"/>
<keyword evidence="3" id="KW-1185">Reference proteome</keyword>
<accession>A0A4Z0YK47</accession>
<feature type="compositionally biased region" description="Polar residues" evidence="1">
    <location>
        <begin position="464"/>
        <end position="493"/>
    </location>
</feature>
<dbReference type="EMBL" id="SKBN01000062">
    <property type="protein sequence ID" value="TGJ84669.1"/>
    <property type="molecule type" value="Genomic_DNA"/>
</dbReference>
<protein>
    <submittedName>
        <fullName evidence="2">Uncharacterized protein</fullName>
    </submittedName>
</protein>
<dbReference type="Proteomes" id="UP000297716">
    <property type="component" value="Unassembled WGS sequence"/>
</dbReference>
<sequence length="551" mass="62134">MAASMDKQPNEKKNVEKKSPETKVVAKRVRKTPNPNQKRGQPTAAARLMSSPYIKFGWHKPLGGDVKEAIQGVSSIADSMYMLQLERERPIESLSLRNGLFWERRQLENQFLVSTPAVDHLDLFPEEDEVFQDTLHKIGKRPIDNLNLSQEEVDSYQDTVNTVFKKLVEKEDGFHLHYLFGAIRSREFLILPVDIKGYWITVIARFQRKKDLDGNQILTEYTDMEITDLAVVDPLPAKLRGTRRELVIDRLRGILAEGCIDFEHHNLQEIAVREIEAKSSKWQTGLIAYAISREFLRRLKVLQYRRENGGDAHDQEFLWAPFEEHYNFDAYRQGLMSACAHQCIEGSAYKIRLALEVPSEDSNYHREQLCRFGGNANYLAADEKWEIFQTQTHTHAIAVHYDLIKSPPRLPPAYVPVIPSSPSYSPTSPVEPVTSDCDQLPAPVAPMGVYSLLPLVLSPDLISEQTTDTPENPQQPVAPMSTPSCNEENNAGSVSGEAALEGWSGPPLATATLSGLEPNSPELSKKRVLSTNSYYDAAPLPKRIKIEDESS</sequence>
<gene>
    <name evidence="2" type="ORF">E0Z10_g4101</name>
</gene>
<evidence type="ECO:0000256" key="1">
    <source>
        <dbReference type="SAM" id="MobiDB-lite"/>
    </source>
</evidence>
<reference evidence="2 3" key="1">
    <citation type="submission" date="2019-03" db="EMBL/GenBank/DDBJ databases">
        <title>Draft genome sequence of Xylaria hypoxylon DSM 108379, a ubiquitous saprotrophic-parasitic fungi on hardwood.</title>
        <authorList>
            <person name="Buettner E."/>
            <person name="Leonhardt S."/>
            <person name="Gebauer A.M."/>
            <person name="Liers C."/>
            <person name="Hofrichter M."/>
            <person name="Kellner H."/>
        </authorList>
    </citation>
    <scope>NUCLEOTIDE SEQUENCE [LARGE SCALE GENOMIC DNA]</scope>
    <source>
        <strain evidence="2 3">DSM 108379</strain>
    </source>
</reference>
<organism evidence="2 3">
    <name type="scientific">Xylaria hypoxylon</name>
    <dbReference type="NCBI Taxonomy" id="37992"/>
    <lineage>
        <taxon>Eukaryota</taxon>
        <taxon>Fungi</taxon>
        <taxon>Dikarya</taxon>
        <taxon>Ascomycota</taxon>
        <taxon>Pezizomycotina</taxon>
        <taxon>Sordariomycetes</taxon>
        <taxon>Xylariomycetidae</taxon>
        <taxon>Xylariales</taxon>
        <taxon>Xylariaceae</taxon>
        <taxon>Xylaria</taxon>
    </lineage>
</organism>
<comment type="caution">
    <text evidence="2">The sequence shown here is derived from an EMBL/GenBank/DDBJ whole genome shotgun (WGS) entry which is preliminary data.</text>
</comment>
<dbReference type="OrthoDB" id="4776090at2759"/>
<proteinExistence type="predicted"/>
<feature type="compositionally biased region" description="Basic and acidic residues" evidence="1">
    <location>
        <begin position="8"/>
        <end position="21"/>
    </location>
</feature>
<evidence type="ECO:0000313" key="3">
    <source>
        <dbReference type="Proteomes" id="UP000297716"/>
    </source>
</evidence>
<dbReference type="STRING" id="37992.A0A4Z0YK47"/>
<feature type="region of interest" description="Disordered" evidence="1">
    <location>
        <begin position="464"/>
        <end position="532"/>
    </location>
</feature>
<evidence type="ECO:0000313" key="2">
    <source>
        <dbReference type="EMBL" id="TGJ84669.1"/>
    </source>
</evidence>